<proteinExistence type="predicted"/>
<sequence>MAFIVLNQKQYELKFTYKSLLSLEKYFKKPIADVFQSGLDLENLNAVLWACLQRESDFRGTTIVDIETLLDTELEATLDFDVLNAAITQALDESVILKKMKAQADRLQQQAELNQVAQ</sequence>
<comment type="caution">
    <text evidence="1">The sequence shown here is derived from an EMBL/GenBank/DDBJ whole genome shotgun (WGS) entry which is preliminary data.</text>
</comment>
<dbReference type="EMBL" id="JANCLT010000012">
    <property type="protein sequence ID" value="MCP8970573.1"/>
    <property type="molecule type" value="Genomic_DNA"/>
</dbReference>
<protein>
    <submittedName>
        <fullName evidence="1">Tail assembly chaperone</fullName>
    </submittedName>
</protein>
<dbReference type="RefSeq" id="WP_254760489.1">
    <property type="nucleotide sequence ID" value="NZ_JANCLT010000012.1"/>
</dbReference>
<evidence type="ECO:0000313" key="2">
    <source>
        <dbReference type="Proteomes" id="UP001156102"/>
    </source>
</evidence>
<accession>A0AA42BUI8</accession>
<gene>
    <name evidence="1" type="ORF">NK662_18810</name>
</gene>
<keyword evidence="2" id="KW-1185">Reference proteome</keyword>
<organism evidence="1 2">
    <name type="scientific">Ectobacillus ponti</name>
    <dbReference type="NCBI Taxonomy" id="2961894"/>
    <lineage>
        <taxon>Bacteria</taxon>
        <taxon>Bacillati</taxon>
        <taxon>Bacillota</taxon>
        <taxon>Bacilli</taxon>
        <taxon>Bacillales</taxon>
        <taxon>Bacillaceae</taxon>
        <taxon>Ectobacillus</taxon>
    </lineage>
</organism>
<dbReference type="AlphaFoldDB" id="A0AA42BUI8"/>
<name>A0AA42BUI8_9BACI</name>
<reference evidence="1" key="1">
    <citation type="submission" date="2022-07" db="EMBL/GenBank/DDBJ databases">
        <authorList>
            <person name="Li W.-J."/>
            <person name="Deng Q.-Q."/>
        </authorList>
    </citation>
    <scope>NUCLEOTIDE SEQUENCE</scope>
    <source>
        <strain evidence="1">SYSU M60031</strain>
    </source>
</reference>
<evidence type="ECO:0000313" key="1">
    <source>
        <dbReference type="EMBL" id="MCP8970573.1"/>
    </source>
</evidence>
<dbReference type="Proteomes" id="UP001156102">
    <property type="component" value="Unassembled WGS sequence"/>
</dbReference>